<organism evidence="6 7">
    <name type="scientific">Plectosphaerella plurivora</name>
    <dbReference type="NCBI Taxonomy" id="936078"/>
    <lineage>
        <taxon>Eukaryota</taxon>
        <taxon>Fungi</taxon>
        <taxon>Dikarya</taxon>
        <taxon>Ascomycota</taxon>
        <taxon>Pezizomycotina</taxon>
        <taxon>Sordariomycetes</taxon>
        <taxon>Hypocreomycetidae</taxon>
        <taxon>Glomerellales</taxon>
        <taxon>Plectosphaerellaceae</taxon>
        <taxon>Plectosphaerella</taxon>
    </lineage>
</organism>
<evidence type="ECO:0000256" key="4">
    <source>
        <dbReference type="ARBA" id="ARBA00023136"/>
    </source>
</evidence>
<feature type="transmembrane region" description="Helical" evidence="5">
    <location>
        <begin position="270"/>
        <end position="290"/>
    </location>
</feature>
<feature type="transmembrane region" description="Helical" evidence="5">
    <location>
        <begin position="229"/>
        <end position="247"/>
    </location>
</feature>
<feature type="transmembrane region" description="Helical" evidence="5">
    <location>
        <begin position="107"/>
        <end position="133"/>
    </location>
</feature>
<dbReference type="OrthoDB" id="5241370at2759"/>
<protein>
    <submittedName>
        <fullName evidence="6">Uncharacterized protein</fullName>
    </submittedName>
</protein>
<comment type="caution">
    <text evidence="6">The sequence shown here is derived from an EMBL/GenBank/DDBJ whole genome shotgun (WGS) entry which is preliminary data.</text>
</comment>
<feature type="transmembrane region" description="Helical" evidence="5">
    <location>
        <begin position="154"/>
        <end position="178"/>
    </location>
</feature>
<accession>A0A9P8VIW0</accession>
<dbReference type="Proteomes" id="UP000770015">
    <property type="component" value="Unassembled WGS sequence"/>
</dbReference>
<dbReference type="EMBL" id="JAGSXJ010000002">
    <property type="protein sequence ID" value="KAH6695123.1"/>
    <property type="molecule type" value="Genomic_DNA"/>
</dbReference>
<evidence type="ECO:0000256" key="1">
    <source>
        <dbReference type="ARBA" id="ARBA00004141"/>
    </source>
</evidence>
<feature type="transmembrane region" description="Helical" evidence="5">
    <location>
        <begin position="77"/>
        <end position="101"/>
    </location>
</feature>
<keyword evidence="3 5" id="KW-1133">Transmembrane helix</keyword>
<sequence>MTGSPIPAAAADPRAAFPGGNSTAIPVGAMPQEAGAASQFFPFFTPSFDLALIGAVVGAAMVFIHLGLVIRTKAFYFGPVIVPATLMFAVGMTSRLIVIVTPSMSNAFIVSSFVLMVTSAILSTALVFTYTRLMWWVTPPEYRNISNLWLPPRATSFILVLAAAVGDVVSTIGSGQLIKPAPPRLQATGAVIKMLVWIFTFGLVARLTLISRRWRMDPDTRRGSLELGLALTAATFLLSILGIMNVLEKDALESLIKNRRPSSILTTEEWPVWVFNFAPTILIFGVMAAYHPGDYLPRRLTGLRLKGNELVAMDVLRDEENVGAATMKNGWIIGRPRPVGDDDENMKGDVFERKMSVGYAR</sequence>
<dbReference type="InterPro" id="IPR007568">
    <property type="entry name" value="RTA1"/>
</dbReference>
<evidence type="ECO:0000313" key="7">
    <source>
        <dbReference type="Proteomes" id="UP000770015"/>
    </source>
</evidence>
<proteinExistence type="predicted"/>
<dbReference type="GO" id="GO:0016020">
    <property type="term" value="C:membrane"/>
    <property type="evidence" value="ECO:0007669"/>
    <property type="project" value="UniProtKB-SubCell"/>
</dbReference>
<comment type="subcellular location">
    <subcellularLocation>
        <location evidence="1">Membrane</location>
        <topology evidence="1">Multi-pass membrane protein</topology>
    </subcellularLocation>
</comment>
<name>A0A9P8VIW0_9PEZI</name>
<evidence type="ECO:0000256" key="2">
    <source>
        <dbReference type="ARBA" id="ARBA00022692"/>
    </source>
</evidence>
<dbReference type="PANTHER" id="PTHR31465">
    <property type="entry name" value="PROTEIN RTA1-RELATED"/>
    <property type="match status" value="1"/>
</dbReference>
<keyword evidence="4 5" id="KW-0472">Membrane</keyword>
<dbReference type="PANTHER" id="PTHR31465:SF28">
    <property type="entry name" value="DOMAIN PROTEIN, PUTATIVE-RELATED"/>
    <property type="match status" value="1"/>
</dbReference>
<evidence type="ECO:0000256" key="5">
    <source>
        <dbReference type="SAM" id="Phobius"/>
    </source>
</evidence>
<feature type="transmembrane region" description="Helical" evidence="5">
    <location>
        <begin position="190"/>
        <end position="209"/>
    </location>
</feature>
<feature type="transmembrane region" description="Helical" evidence="5">
    <location>
        <begin position="50"/>
        <end position="70"/>
    </location>
</feature>
<evidence type="ECO:0000313" key="6">
    <source>
        <dbReference type="EMBL" id="KAH6695123.1"/>
    </source>
</evidence>
<reference evidence="6" key="1">
    <citation type="journal article" date="2021" name="Nat. Commun.">
        <title>Genetic determinants of endophytism in the Arabidopsis root mycobiome.</title>
        <authorList>
            <person name="Mesny F."/>
            <person name="Miyauchi S."/>
            <person name="Thiergart T."/>
            <person name="Pickel B."/>
            <person name="Atanasova L."/>
            <person name="Karlsson M."/>
            <person name="Huettel B."/>
            <person name="Barry K.W."/>
            <person name="Haridas S."/>
            <person name="Chen C."/>
            <person name="Bauer D."/>
            <person name="Andreopoulos W."/>
            <person name="Pangilinan J."/>
            <person name="LaButti K."/>
            <person name="Riley R."/>
            <person name="Lipzen A."/>
            <person name="Clum A."/>
            <person name="Drula E."/>
            <person name="Henrissat B."/>
            <person name="Kohler A."/>
            <person name="Grigoriev I.V."/>
            <person name="Martin F.M."/>
            <person name="Hacquard S."/>
        </authorList>
    </citation>
    <scope>NUCLEOTIDE SEQUENCE</scope>
    <source>
        <strain evidence="6">MPI-SDFR-AT-0117</strain>
    </source>
</reference>
<keyword evidence="7" id="KW-1185">Reference proteome</keyword>
<gene>
    <name evidence="6" type="ORF">F5X68DRAFT_227120</name>
</gene>
<dbReference type="AlphaFoldDB" id="A0A9P8VIW0"/>
<evidence type="ECO:0000256" key="3">
    <source>
        <dbReference type="ARBA" id="ARBA00022989"/>
    </source>
</evidence>
<keyword evidence="2 5" id="KW-0812">Transmembrane</keyword>